<evidence type="ECO:0000313" key="1">
    <source>
        <dbReference type="EMBL" id="KAJ9108116.1"/>
    </source>
</evidence>
<dbReference type="Proteomes" id="UP001241377">
    <property type="component" value="Unassembled WGS sequence"/>
</dbReference>
<organism evidence="1 2">
    <name type="scientific">Naganishia cerealis</name>
    <dbReference type="NCBI Taxonomy" id="610337"/>
    <lineage>
        <taxon>Eukaryota</taxon>
        <taxon>Fungi</taxon>
        <taxon>Dikarya</taxon>
        <taxon>Basidiomycota</taxon>
        <taxon>Agaricomycotina</taxon>
        <taxon>Tremellomycetes</taxon>
        <taxon>Filobasidiales</taxon>
        <taxon>Filobasidiaceae</taxon>
        <taxon>Naganishia</taxon>
    </lineage>
</organism>
<evidence type="ECO:0000313" key="2">
    <source>
        <dbReference type="Proteomes" id="UP001241377"/>
    </source>
</evidence>
<comment type="caution">
    <text evidence="1">The sequence shown here is derived from an EMBL/GenBank/DDBJ whole genome shotgun (WGS) entry which is preliminary data.</text>
</comment>
<protein>
    <submittedName>
        <fullName evidence="1">Uncharacterized protein</fullName>
    </submittedName>
</protein>
<reference evidence="1" key="1">
    <citation type="submission" date="2023-04" db="EMBL/GenBank/DDBJ databases">
        <title>Draft Genome sequencing of Naganishia species isolated from polar environments using Oxford Nanopore Technology.</title>
        <authorList>
            <person name="Leo P."/>
            <person name="Venkateswaran K."/>
        </authorList>
    </citation>
    <scope>NUCLEOTIDE SEQUENCE</scope>
    <source>
        <strain evidence="1">MNA-CCFEE 5261</strain>
    </source>
</reference>
<proteinExistence type="predicted"/>
<dbReference type="EMBL" id="JASBWR010000022">
    <property type="protein sequence ID" value="KAJ9108116.1"/>
    <property type="molecule type" value="Genomic_DNA"/>
</dbReference>
<keyword evidence="2" id="KW-1185">Reference proteome</keyword>
<gene>
    <name evidence="1" type="ORF">QFC19_002582</name>
</gene>
<sequence>MDDGMDVSSITTPLTVDPKASTSFFGPSGSGCSLPSYTDAHLPDIAPSSTGPVPMNVPATSADPQANMVERDQGLYNDEPGRKTM</sequence>
<name>A0ACC2WB80_9TREE</name>
<accession>A0ACC2WB80</accession>